<dbReference type="Proteomes" id="UP001415857">
    <property type="component" value="Unassembled WGS sequence"/>
</dbReference>
<dbReference type="SUPFAM" id="SSF55120">
    <property type="entry name" value="Pseudouridine synthase"/>
    <property type="match status" value="1"/>
</dbReference>
<dbReference type="InterPro" id="IPR002501">
    <property type="entry name" value="PsdUridine_synth_N"/>
</dbReference>
<accession>A0AAP0NFD3</accession>
<dbReference type="InterPro" id="IPR032819">
    <property type="entry name" value="TruB_C"/>
</dbReference>
<dbReference type="GO" id="GO:0003723">
    <property type="term" value="F:RNA binding"/>
    <property type="evidence" value="ECO:0007669"/>
    <property type="project" value="InterPro"/>
</dbReference>
<dbReference type="AlphaFoldDB" id="A0AAP0NFD3"/>
<comment type="caution">
    <text evidence="8">The sequence shown here is derived from an EMBL/GenBank/DDBJ whole genome shotgun (WGS) entry which is preliminary data.</text>
</comment>
<proteinExistence type="inferred from homology"/>
<feature type="compositionally biased region" description="Low complexity" evidence="5">
    <location>
        <begin position="232"/>
        <end position="245"/>
    </location>
</feature>
<dbReference type="InterPro" id="IPR014780">
    <property type="entry name" value="tRNA_psdUridine_synth_TruB"/>
</dbReference>
<feature type="compositionally biased region" description="Basic and acidic residues" evidence="5">
    <location>
        <begin position="254"/>
        <end position="265"/>
    </location>
</feature>
<protein>
    <recommendedName>
        <fullName evidence="2">tRNA pseudouridine(55) synthase</fullName>
        <ecNumber evidence="2">5.4.99.25</ecNumber>
    </recommendedName>
</protein>
<keyword evidence="4" id="KW-0413">Isomerase</keyword>
<gene>
    <name evidence="8" type="ORF">L1049_002096</name>
</gene>
<evidence type="ECO:0000313" key="8">
    <source>
        <dbReference type="EMBL" id="KAK9271733.1"/>
    </source>
</evidence>
<dbReference type="NCBIfam" id="TIGR00431">
    <property type="entry name" value="TruB"/>
    <property type="match status" value="1"/>
</dbReference>
<feature type="compositionally biased region" description="Basic residues" evidence="5">
    <location>
        <begin position="93"/>
        <end position="103"/>
    </location>
</feature>
<feature type="domain" description="tRNA pseudouridylate synthase B C-terminal" evidence="7">
    <location>
        <begin position="511"/>
        <end position="554"/>
    </location>
</feature>
<organism evidence="8 9">
    <name type="scientific">Liquidambar formosana</name>
    <name type="common">Formosan gum</name>
    <dbReference type="NCBI Taxonomy" id="63359"/>
    <lineage>
        <taxon>Eukaryota</taxon>
        <taxon>Viridiplantae</taxon>
        <taxon>Streptophyta</taxon>
        <taxon>Embryophyta</taxon>
        <taxon>Tracheophyta</taxon>
        <taxon>Spermatophyta</taxon>
        <taxon>Magnoliopsida</taxon>
        <taxon>eudicotyledons</taxon>
        <taxon>Gunneridae</taxon>
        <taxon>Pentapetalae</taxon>
        <taxon>Saxifragales</taxon>
        <taxon>Altingiaceae</taxon>
        <taxon>Liquidambar</taxon>
    </lineage>
</organism>
<dbReference type="GO" id="GO:0160148">
    <property type="term" value="F:tRNA pseudouridine(55) synthase activity"/>
    <property type="evidence" value="ECO:0007669"/>
    <property type="project" value="UniProtKB-EC"/>
</dbReference>
<feature type="compositionally biased region" description="Basic residues" evidence="5">
    <location>
        <begin position="144"/>
        <end position="156"/>
    </location>
</feature>
<feature type="domain" description="Pseudouridine synthase II N-terminal" evidence="6">
    <location>
        <begin position="360"/>
        <end position="510"/>
    </location>
</feature>
<comment type="similarity">
    <text evidence="1">Belongs to the pseudouridine synthase TruB family.</text>
</comment>
<evidence type="ECO:0000259" key="7">
    <source>
        <dbReference type="Pfam" id="PF16198"/>
    </source>
</evidence>
<dbReference type="EMBL" id="JBBPBK010000013">
    <property type="protein sequence ID" value="KAK9271733.1"/>
    <property type="molecule type" value="Genomic_DNA"/>
</dbReference>
<keyword evidence="9" id="KW-1185">Reference proteome</keyword>
<feature type="region of interest" description="Disordered" evidence="5">
    <location>
        <begin position="230"/>
        <end position="265"/>
    </location>
</feature>
<dbReference type="EC" id="5.4.99.25" evidence="2"/>
<dbReference type="GO" id="GO:0005634">
    <property type="term" value="C:nucleus"/>
    <property type="evidence" value="ECO:0007669"/>
    <property type="project" value="TreeGrafter"/>
</dbReference>
<dbReference type="InterPro" id="IPR020103">
    <property type="entry name" value="PsdUridine_synth_cat_dom_sf"/>
</dbReference>
<evidence type="ECO:0000256" key="1">
    <source>
        <dbReference type="ARBA" id="ARBA00008999"/>
    </source>
</evidence>
<keyword evidence="3" id="KW-0819">tRNA processing</keyword>
<evidence type="ECO:0000256" key="5">
    <source>
        <dbReference type="SAM" id="MobiDB-lite"/>
    </source>
</evidence>
<dbReference type="Gene3D" id="3.30.2350.10">
    <property type="entry name" value="Pseudouridine synthase"/>
    <property type="match status" value="1"/>
</dbReference>
<name>A0AAP0NFD3_LIQFO</name>
<feature type="region of interest" description="Disordered" evidence="5">
    <location>
        <begin position="83"/>
        <end position="169"/>
    </location>
</feature>
<dbReference type="GO" id="GO:1990481">
    <property type="term" value="P:mRNA pseudouridine synthesis"/>
    <property type="evidence" value="ECO:0007669"/>
    <property type="project" value="TreeGrafter"/>
</dbReference>
<dbReference type="GO" id="GO:0006400">
    <property type="term" value="P:tRNA modification"/>
    <property type="evidence" value="ECO:0007669"/>
    <property type="project" value="TreeGrafter"/>
</dbReference>
<dbReference type="PANTHER" id="PTHR13767:SF2">
    <property type="entry name" value="PSEUDOURIDYLATE SYNTHASE TRUB1"/>
    <property type="match status" value="1"/>
</dbReference>
<sequence>MLKPKTILTLKPQSSMALKSLSLAHISFILFRPKPISPSTNLSLSLSSKLKLFHKPLSMPPSSSQHFSTTSTPYPLQYEMIISRPTQSPLAPTRRRRPPRPIKSKLEDSSESDEPTPELGFENWVDRKLSSDEPHSENSEMDKSKRKYYNKRRKRMYGSDSDDDDRRNDENFVELKPEVVELRTLHKREEELYFYDTFAYPWEKEKHYRMVYQLEKKYFPDHCLDKAFLEPGESNSNANANANSKGKVKKKVGNKSEEKRDGVGGGVDEKGLVFFEEEKDERGMGTAKEVSRDVSEKKVEEFFKCLKKVPNKDADVSNAEPYIVTRSTELPPRWDSPCGTVVLVNKPKGWTSFTVCGKLRRLVKVKKVGHAGTLDPMATGLLIVCVGKATKLVERYQGMIKGYSGVFRLGEATSTWDADSPVIQREPWEHIKDEDIKKAAASFCGEIWQVPPMFSAIKVGGEKMYEKARRGESVELSPRRISIFQFDIERSLDDRQNLIFRVTCSKGTYIRSLCADFGKALSSCAHLTALRRDSIGQYSADDAWDFKELEEAITKSYF</sequence>
<evidence type="ECO:0000256" key="3">
    <source>
        <dbReference type="ARBA" id="ARBA00022694"/>
    </source>
</evidence>
<evidence type="ECO:0000313" key="9">
    <source>
        <dbReference type="Proteomes" id="UP001415857"/>
    </source>
</evidence>
<dbReference type="PANTHER" id="PTHR13767">
    <property type="entry name" value="TRNA-PSEUDOURIDINE SYNTHASE"/>
    <property type="match status" value="1"/>
</dbReference>
<evidence type="ECO:0000259" key="6">
    <source>
        <dbReference type="Pfam" id="PF01509"/>
    </source>
</evidence>
<feature type="compositionally biased region" description="Basic and acidic residues" evidence="5">
    <location>
        <begin position="124"/>
        <end position="143"/>
    </location>
</feature>
<dbReference type="Pfam" id="PF01509">
    <property type="entry name" value="TruB_N"/>
    <property type="match status" value="1"/>
</dbReference>
<dbReference type="Pfam" id="PF16198">
    <property type="entry name" value="TruB_C_2"/>
    <property type="match status" value="1"/>
</dbReference>
<evidence type="ECO:0000256" key="2">
    <source>
        <dbReference type="ARBA" id="ARBA00012787"/>
    </source>
</evidence>
<dbReference type="FunFam" id="3.30.2350.10:FF:000012">
    <property type="entry name" value="tRNA pseudouridine synthase B"/>
    <property type="match status" value="1"/>
</dbReference>
<reference evidence="8 9" key="1">
    <citation type="journal article" date="2024" name="Plant J.">
        <title>Genome sequences and population genomics reveal climatic adaptation and genomic divergence between two closely related sweetgum species.</title>
        <authorList>
            <person name="Xu W.Q."/>
            <person name="Ren C.Q."/>
            <person name="Zhang X.Y."/>
            <person name="Comes H.P."/>
            <person name="Liu X.H."/>
            <person name="Li Y.G."/>
            <person name="Kettle C.J."/>
            <person name="Jalonen R."/>
            <person name="Gaisberger H."/>
            <person name="Ma Y.Z."/>
            <person name="Qiu Y.X."/>
        </authorList>
    </citation>
    <scope>NUCLEOTIDE SEQUENCE [LARGE SCALE GENOMIC DNA]</scope>
    <source>
        <strain evidence="8">Hangzhou</strain>
    </source>
</reference>
<dbReference type="HAMAP" id="MF_01080">
    <property type="entry name" value="TruB_bact"/>
    <property type="match status" value="1"/>
</dbReference>
<dbReference type="CDD" id="cd02573">
    <property type="entry name" value="PseudoU_synth_EcTruB"/>
    <property type="match status" value="1"/>
</dbReference>
<evidence type="ECO:0000256" key="4">
    <source>
        <dbReference type="ARBA" id="ARBA00023235"/>
    </source>
</evidence>